<feature type="transmembrane region" description="Helical" evidence="1">
    <location>
        <begin position="368"/>
        <end position="392"/>
    </location>
</feature>
<feature type="transmembrane region" description="Helical" evidence="1">
    <location>
        <begin position="102"/>
        <end position="120"/>
    </location>
</feature>
<keyword evidence="1" id="KW-0472">Membrane</keyword>
<feature type="transmembrane region" description="Helical" evidence="1">
    <location>
        <begin position="171"/>
        <end position="193"/>
    </location>
</feature>
<dbReference type="PANTHER" id="PTHR23525:SF1">
    <property type="entry name" value="NODULIN-LIKE DOMAIN-CONTAINING PROTEIN"/>
    <property type="match status" value="1"/>
</dbReference>
<accession>A0A7X1NXK7</accession>
<gene>
    <name evidence="2" type="ORF">F8S09_13025</name>
</gene>
<dbReference type="Gene3D" id="1.20.1250.20">
    <property type="entry name" value="MFS general substrate transporter like domains"/>
    <property type="match status" value="1"/>
</dbReference>
<feature type="transmembrane region" description="Helical" evidence="1">
    <location>
        <begin position="132"/>
        <end position="151"/>
    </location>
</feature>
<feature type="transmembrane region" description="Helical" evidence="1">
    <location>
        <begin position="46"/>
        <end position="65"/>
    </location>
</feature>
<sequence length="412" mass="42976">MTWRFSRQVWLYLASAFTFGLAQAFAALFLNFYLRALGLGAEWQGLVNALPALTLASLSLPAVALARRISNARTIQLGSLFSVAGALILATAGGPLGAIAGALVQGAGGAMLMVAGSPFMANNSDEKSRVTLFSVQSALMTGAGFLGNLFGGRVPEVYAAATATEPDGLGALRAALLVSAGFQLAGLFPVLFLRPSGKKAPEGRSFAIRDKLTMGRLVAPNVLVGLGAGATIPFLNVYIEGKFEVDYASLGNLFAWTSLATAATVLLQPLLVRRLGQLTAVLVVQAASLPFLAVLGYAPQLWMVAIALFTRGALMNAAGPVYSAYAMTALPDEDRPMYSAVNLIAWDLGWAASSILSGVVRGALPFSVAFNVLFAWTLLMYAASVLAIYLGLYRPARRGGHPAARSAPAGVD</sequence>
<keyword evidence="1" id="KW-0812">Transmembrane</keyword>
<feature type="transmembrane region" description="Helical" evidence="1">
    <location>
        <begin position="337"/>
        <end position="356"/>
    </location>
</feature>
<keyword evidence="1" id="KW-1133">Transmembrane helix</keyword>
<dbReference type="AlphaFoldDB" id="A0A7X1NXK7"/>
<evidence type="ECO:0000256" key="1">
    <source>
        <dbReference type="SAM" id="Phobius"/>
    </source>
</evidence>
<feature type="transmembrane region" description="Helical" evidence="1">
    <location>
        <begin position="214"/>
        <end position="235"/>
    </location>
</feature>
<reference evidence="2 3" key="1">
    <citation type="submission" date="2019-10" db="EMBL/GenBank/DDBJ databases">
        <title>Deinococcus sp. isolated from soil.</title>
        <authorList>
            <person name="Li Y."/>
            <person name="Wang J."/>
        </authorList>
    </citation>
    <scope>NUCLEOTIDE SEQUENCE [LARGE SCALE GENOMIC DNA]</scope>
    <source>
        <strain evidence="2 3">SDU3-2</strain>
    </source>
</reference>
<dbReference type="RefSeq" id="WP_152871905.1">
    <property type="nucleotide sequence ID" value="NZ_WBSL01000006.1"/>
</dbReference>
<dbReference type="PANTHER" id="PTHR23525">
    <property type="entry name" value="TRANSPORTER, PUTATIVE-RELATED"/>
    <property type="match status" value="1"/>
</dbReference>
<dbReference type="SUPFAM" id="SSF103473">
    <property type="entry name" value="MFS general substrate transporter"/>
    <property type="match status" value="1"/>
</dbReference>
<name>A0A7X1NXK7_9DEIO</name>
<organism evidence="2 3">
    <name type="scientific">Deinococcus terrestris</name>
    <dbReference type="NCBI Taxonomy" id="2651870"/>
    <lineage>
        <taxon>Bacteria</taxon>
        <taxon>Thermotogati</taxon>
        <taxon>Deinococcota</taxon>
        <taxon>Deinococci</taxon>
        <taxon>Deinococcales</taxon>
        <taxon>Deinococcaceae</taxon>
        <taxon>Deinococcus</taxon>
    </lineage>
</organism>
<dbReference type="EMBL" id="WBSL01000006">
    <property type="protein sequence ID" value="MPY67595.1"/>
    <property type="molecule type" value="Genomic_DNA"/>
</dbReference>
<keyword evidence="3" id="KW-1185">Reference proteome</keyword>
<evidence type="ECO:0000313" key="2">
    <source>
        <dbReference type="EMBL" id="MPY67595.1"/>
    </source>
</evidence>
<comment type="caution">
    <text evidence="2">The sequence shown here is derived from an EMBL/GenBank/DDBJ whole genome shotgun (WGS) entry which is preliminary data.</text>
</comment>
<feature type="transmembrane region" description="Helical" evidence="1">
    <location>
        <begin position="279"/>
        <end position="298"/>
    </location>
</feature>
<feature type="transmembrane region" description="Helical" evidence="1">
    <location>
        <begin position="77"/>
        <end position="96"/>
    </location>
</feature>
<evidence type="ECO:0000313" key="3">
    <source>
        <dbReference type="Proteomes" id="UP000484842"/>
    </source>
</evidence>
<dbReference type="Proteomes" id="UP000484842">
    <property type="component" value="Unassembled WGS sequence"/>
</dbReference>
<feature type="transmembrane region" description="Helical" evidence="1">
    <location>
        <begin position="9"/>
        <end position="34"/>
    </location>
</feature>
<dbReference type="InterPro" id="IPR036259">
    <property type="entry name" value="MFS_trans_sf"/>
</dbReference>
<feature type="transmembrane region" description="Helical" evidence="1">
    <location>
        <begin position="247"/>
        <end position="267"/>
    </location>
</feature>
<protein>
    <submittedName>
        <fullName evidence="2">MFS transporter</fullName>
    </submittedName>
</protein>
<proteinExistence type="predicted"/>
<feature type="transmembrane region" description="Helical" evidence="1">
    <location>
        <begin position="304"/>
        <end position="325"/>
    </location>
</feature>